<organism evidence="2 3">
    <name type="scientific">Melipona bicolor</name>
    <dbReference type="NCBI Taxonomy" id="60889"/>
    <lineage>
        <taxon>Eukaryota</taxon>
        <taxon>Metazoa</taxon>
        <taxon>Ecdysozoa</taxon>
        <taxon>Arthropoda</taxon>
        <taxon>Hexapoda</taxon>
        <taxon>Insecta</taxon>
        <taxon>Pterygota</taxon>
        <taxon>Neoptera</taxon>
        <taxon>Endopterygota</taxon>
        <taxon>Hymenoptera</taxon>
        <taxon>Apocrita</taxon>
        <taxon>Aculeata</taxon>
        <taxon>Apoidea</taxon>
        <taxon>Anthophila</taxon>
        <taxon>Apidae</taxon>
        <taxon>Melipona</taxon>
    </lineage>
</organism>
<sequence length="50" mass="5931">MIIARSDWTTLVENEVHWVVVGHQLAQEDGQRVHESRKERFVRAKDESTR</sequence>
<reference evidence="2" key="1">
    <citation type="submission" date="2021-10" db="EMBL/GenBank/DDBJ databases">
        <title>Melipona bicolor Genome sequencing and assembly.</title>
        <authorList>
            <person name="Araujo N.S."/>
            <person name="Arias M.C."/>
        </authorList>
    </citation>
    <scope>NUCLEOTIDE SEQUENCE</scope>
    <source>
        <strain evidence="2">USP_2M_L1-L4_2017</strain>
        <tissue evidence="2">Whole body</tissue>
    </source>
</reference>
<proteinExistence type="predicted"/>
<keyword evidence="3" id="KW-1185">Reference proteome</keyword>
<evidence type="ECO:0000256" key="1">
    <source>
        <dbReference type="SAM" id="MobiDB-lite"/>
    </source>
</evidence>
<accession>A0AA40G1K6</accession>
<comment type="caution">
    <text evidence="2">The sequence shown here is derived from an EMBL/GenBank/DDBJ whole genome shotgun (WGS) entry which is preliminary data.</text>
</comment>
<evidence type="ECO:0000313" key="3">
    <source>
        <dbReference type="Proteomes" id="UP001177670"/>
    </source>
</evidence>
<name>A0AA40G1K6_9HYME</name>
<gene>
    <name evidence="2" type="ORF">K0M31_020445</name>
</gene>
<protein>
    <submittedName>
        <fullName evidence="2">Uncharacterized protein</fullName>
    </submittedName>
</protein>
<evidence type="ECO:0000313" key="2">
    <source>
        <dbReference type="EMBL" id="KAK1129320.1"/>
    </source>
</evidence>
<dbReference type="AlphaFoldDB" id="A0AA40G1K6"/>
<dbReference type="EMBL" id="JAHYIQ010000009">
    <property type="protein sequence ID" value="KAK1129320.1"/>
    <property type="molecule type" value="Genomic_DNA"/>
</dbReference>
<feature type="region of interest" description="Disordered" evidence="1">
    <location>
        <begin position="29"/>
        <end position="50"/>
    </location>
</feature>
<dbReference type="Proteomes" id="UP001177670">
    <property type="component" value="Unassembled WGS sequence"/>
</dbReference>